<accession>A0A431VTE6</accession>
<dbReference type="InterPro" id="IPR004562">
    <property type="entry name" value="LipoylTrfase_LipoateP_Ligase"/>
</dbReference>
<dbReference type="AlphaFoldDB" id="A0A431VTE6"/>
<comment type="pathway">
    <text evidence="2">Protein modification; protein lipoylation via exogenous pathway; protein N(6)-(lipoyl)lysine from lipoate: step 1/2.</text>
</comment>
<dbReference type="GO" id="GO:0016979">
    <property type="term" value="F:lipoate-protein ligase activity"/>
    <property type="evidence" value="ECO:0007669"/>
    <property type="project" value="UniProtKB-EC"/>
</dbReference>
<dbReference type="EMBL" id="RXPE01000015">
    <property type="protein sequence ID" value="RTR26498.1"/>
    <property type="molecule type" value="Genomic_DNA"/>
</dbReference>
<dbReference type="InterPro" id="IPR004143">
    <property type="entry name" value="BPL_LPL_catalytic"/>
</dbReference>
<organism evidence="9 10">
    <name type="scientific">Deinococcus radiophilus</name>
    <dbReference type="NCBI Taxonomy" id="32062"/>
    <lineage>
        <taxon>Bacteria</taxon>
        <taxon>Thermotogati</taxon>
        <taxon>Deinococcota</taxon>
        <taxon>Deinococci</taxon>
        <taxon>Deinococcales</taxon>
        <taxon>Deinococcaceae</taxon>
        <taxon>Deinococcus</taxon>
    </lineage>
</organism>
<dbReference type="Proteomes" id="UP000277766">
    <property type="component" value="Unassembled WGS sequence"/>
</dbReference>
<dbReference type="SUPFAM" id="SSF82649">
    <property type="entry name" value="SufE/NifU"/>
    <property type="match status" value="1"/>
</dbReference>
<reference evidence="9 10" key="1">
    <citation type="submission" date="2018-12" db="EMBL/GenBank/DDBJ databases">
        <title>Deinococcus radiophilus ATCC 27603 genome sequencing and assembly.</title>
        <authorList>
            <person name="Maclea K.S."/>
            <person name="Maynard C.R."/>
        </authorList>
    </citation>
    <scope>NUCLEOTIDE SEQUENCE [LARGE SCALE GENOMIC DNA]</scope>
    <source>
        <strain evidence="9 10">ATCC 27603</strain>
    </source>
</reference>
<dbReference type="Gene3D" id="3.30.930.10">
    <property type="entry name" value="Bira Bifunctional Protein, Domain 2"/>
    <property type="match status" value="1"/>
</dbReference>
<gene>
    <name evidence="9" type="ORF">EJ104_08060</name>
</gene>
<evidence type="ECO:0000256" key="7">
    <source>
        <dbReference type="ARBA" id="ARBA00048037"/>
    </source>
</evidence>
<evidence type="ECO:0000256" key="5">
    <source>
        <dbReference type="ARBA" id="ARBA00022741"/>
    </source>
</evidence>
<proteinExistence type="predicted"/>
<evidence type="ECO:0000313" key="9">
    <source>
        <dbReference type="EMBL" id="RTR26498.1"/>
    </source>
</evidence>
<evidence type="ECO:0000256" key="4">
    <source>
        <dbReference type="ARBA" id="ARBA00022598"/>
    </source>
</evidence>
<comment type="caution">
    <text evidence="9">The sequence shown here is derived from an EMBL/GenBank/DDBJ whole genome shotgun (WGS) entry which is preliminary data.</text>
</comment>
<dbReference type="InterPro" id="IPR019491">
    <property type="entry name" value="Lipoate_protein_ligase_C"/>
</dbReference>
<dbReference type="NCBIfam" id="TIGR00545">
    <property type="entry name" value="lipoyltrans"/>
    <property type="match status" value="1"/>
</dbReference>
<evidence type="ECO:0000256" key="1">
    <source>
        <dbReference type="ARBA" id="ARBA00005085"/>
    </source>
</evidence>
<sequence length="333" mass="37826">MHYICNADNHDVTVNLALETYLVRNRLVDGPLLLFYINDPCVIVGRNQNTIEEINREYIDEHGVQVVRRLSGGGAVYQDGGNLCYCFIKDDDGSFRDFASFTGPVVQALQYLGAEEAALRGRNDLVIGEQKISGNAMYVAGGRMTAHGTLLYDVNLGNVAAALTPPKEKIESKGIKSVRARVTNIRPHLAPEYQTLSTGEFRDEILRQLAVQSGEEMVEYRLTEEDWQAIEKIRQEYFLNWDWNFGRSPDFSLEKRCKFPAGLIDVRMNVEKKHIQDIRIYGDFFAQDDVADLERALTGVPYRPEDITAALEPFDLSRYFGAVERDEFVRLLI</sequence>
<dbReference type="RefSeq" id="WP_126352244.1">
    <property type="nucleotide sequence ID" value="NZ_CP086380.1"/>
</dbReference>
<evidence type="ECO:0000256" key="3">
    <source>
        <dbReference type="ARBA" id="ARBA00012367"/>
    </source>
</evidence>
<dbReference type="Pfam" id="PF21948">
    <property type="entry name" value="LplA-B_cat"/>
    <property type="match status" value="1"/>
</dbReference>
<comment type="catalytic activity">
    <reaction evidence="7">
        <text>L-lysyl-[lipoyl-carrier protein] + (R)-lipoate + ATP = N(6)-[(R)-lipoyl]-L-lysyl-[lipoyl-carrier protein] + AMP + diphosphate + H(+)</text>
        <dbReference type="Rhea" id="RHEA:49288"/>
        <dbReference type="Rhea" id="RHEA-COMP:10500"/>
        <dbReference type="Rhea" id="RHEA-COMP:10502"/>
        <dbReference type="ChEBI" id="CHEBI:15378"/>
        <dbReference type="ChEBI" id="CHEBI:29969"/>
        <dbReference type="ChEBI" id="CHEBI:30616"/>
        <dbReference type="ChEBI" id="CHEBI:33019"/>
        <dbReference type="ChEBI" id="CHEBI:83088"/>
        <dbReference type="ChEBI" id="CHEBI:83099"/>
        <dbReference type="ChEBI" id="CHEBI:456215"/>
        <dbReference type="EC" id="6.3.1.20"/>
    </reaction>
</comment>
<name>A0A431VTE6_9DEIO</name>
<feature type="domain" description="BPL/LPL catalytic" evidence="8">
    <location>
        <begin position="27"/>
        <end position="217"/>
    </location>
</feature>
<evidence type="ECO:0000313" key="10">
    <source>
        <dbReference type="Proteomes" id="UP000277766"/>
    </source>
</evidence>
<dbReference type="PROSITE" id="PS51733">
    <property type="entry name" value="BPL_LPL_CATALYTIC"/>
    <property type="match status" value="1"/>
</dbReference>
<keyword evidence="10" id="KW-1185">Reference proteome</keyword>
<evidence type="ECO:0000256" key="2">
    <source>
        <dbReference type="ARBA" id="ARBA00005124"/>
    </source>
</evidence>
<dbReference type="OrthoDB" id="9787898at2"/>
<dbReference type="UniPathway" id="UPA00537">
    <property type="reaction ID" value="UER00594"/>
</dbReference>
<dbReference type="Gene3D" id="3.30.390.50">
    <property type="entry name" value="CO dehydrogenase flavoprotein, C-terminal domain"/>
    <property type="match status" value="1"/>
</dbReference>
<dbReference type="GO" id="GO:0017118">
    <property type="term" value="F:lipoyltransferase activity"/>
    <property type="evidence" value="ECO:0007669"/>
    <property type="project" value="TreeGrafter"/>
</dbReference>
<dbReference type="GO" id="GO:0009249">
    <property type="term" value="P:protein lipoylation"/>
    <property type="evidence" value="ECO:0007669"/>
    <property type="project" value="InterPro"/>
</dbReference>
<dbReference type="SUPFAM" id="SSF55681">
    <property type="entry name" value="Class II aaRS and biotin synthetases"/>
    <property type="match status" value="1"/>
</dbReference>
<dbReference type="Pfam" id="PF10437">
    <property type="entry name" value="Lip_prot_lig_C"/>
    <property type="match status" value="1"/>
</dbReference>
<dbReference type="InterPro" id="IPR045864">
    <property type="entry name" value="aa-tRNA-synth_II/BPL/LPL"/>
</dbReference>
<evidence type="ECO:0000259" key="8">
    <source>
        <dbReference type="PROSITE" id="PS51733"/>
    </source>
</evidence>
<dbReference type="EC" id="6.3.1.20" evidence="3"/>
<dbReference type="GO" id="GO:0005737">
    <property type="term" value="C:cytoplasm"/>
    <property type="evidence" value="ECO:0007669"/>
    <property type="project" value="TreeGrafter"/>
</dbReference>
<keyword evidence="5" id="KW-0547">Nucleotide-binding</keyword>
<protein>
    <recommendedName>
        <fullName evidence="3">lipoate--protein ligase</fullName>
        <ecNumber evidence="3">6.3.1.20</ecNumber>
    </recommendedName>
</protein>
<evidence type="ECO:0000256" key="6">
    <source>
        <dbReference type="ARBA" id="ARBA00022840"/>
    </source>
</evidence>
<dbReference type="FunFam" id="3.30.930.10:FF:000072">
    <property type="entry name" value="Lipoate--protein ligase"/>
    <property type="match status" value="1"/>
</dbReference>
<dbReference type="CDD" id="cd16443">
    <property type="entry name" value="LplA"/>
    <property type="match status" value="1"/>
</dbReference>
<keyword evidence="6" id="KW-0067">ATP-binding</keyword>
<dbReference type="PANTHER" id="PTHR12561:SF3">
    <property type="entry name" value="LIPOYLTRANSFERASE 1, MITOCHONDRIAL"/>
    <property type="match status" value="1"/>
</dbReference>
<dbReference type="PANTHER" id="PTHR12561">
    <property type="entry name" value="LIPOATE-PROTEIN LIGASE"/>
    <property type="match status" value="1"/>
</dbReference>
<keyword evidence="4 9" id="KW-0436">Ligase</keyword>
<comment type="pathway">
    <text evidence="1">Protein modification; protein lipoylation via exogenous pathway; protein N(6)-(lipoyl)lysine from lipoate: step 2/2.</text>
</comment>
<dbReference type="GO" id="GO:0005524">
    <property type="term" value="F:ATP binding"/>
    <property type="evidence" value="ECO:0007669"/>
    <property type="project" value="UniProtKB-KW"/>
</dbReference>